<feature type="transmembrane region" description="Helical" evidence="10">
    <location>
        <begin position="348"/>
        <end position="365"/>
    </location>
</feature>
<evidence type="ECO:0000256" key="11">
    <source>
        <dbReference type="PIRNR" id="PIRNR002869"/>
    </source>
</evidence>
<evidence type="ECO:0000256" key="3">
    <source>
        <dbReference type="ARBA" id="ARBA00022692"/>
    </source>
</evidence>
<feature type="transmembrane region" description="Helical" evidence="10">
    <location>
        <begin position="477"/>
        <end position="497"/>
    </location>
</feature>
<feature type="transmembrane region" description="Helical" evidence="10">
    <location>
        <begin position="386"/>
        <end position="405"/>
    </location>
</feature>
<feature type="transmembrane region" description="Helical" evidence="10">
    <location>
        <begin position="411"/>
        <end position="428"/>
    </location>
</feature>
<dbReference type="KEGG" id="ceh:CEW89_09940"/>
<dbReference type="GO" id="GO:0008360">
    <property type="term" value="P:regulation of cell shape"/>
    <property type="evidence" value="ECO:0007669"/>
    <property type="project" value="UniProtKB-UniRule"/>
</dbReference>
<evidence type="ECO:0000256" key="7">
    <source>
        <dbReference type="ARBA" id="ARBA00023136"/>
    </source>
</evidence>
<feature type="transmembrane region" description="Helical" evidence="10">
    <location>
        <begin position="91"/>
        <end position="119"/>
    </location>
</feature>
<evidence type="ECO:0000256" key="6">
    <source>
        <dbReference type="ARBA" id="ARBA00022989"/>
    </source>
</evidence>
<dbReference type="Pfam" id="PF03023">
    <property type="entry name" value="MurJ"/>
    <property type="match status" value="1"/>
</dbReference>
<keyword evidence="5 10" id="KW-0573">Peptidoglycan synthesis</keyword>
<protein>
    <recommendedName>
        <fullName evidence="10">Probable lipid II flippase MurJ</fullName>
    </recommendedName>
</protein>
<comment type="similarity">
    <text evidence="9 10 11">Belongs to the MurJ/MviN family.</text>
</comment>
<keyword evidence="3 10" id="KW-0812">Transmembrane</keyword>
<evidence type="ECO:0000256" key="4">
    <source>
        <dbReference type="ARBA" id="ARBA00022960"/>
    </source>
</evidence>
<keyword evidence="6 10" id="KW-1133">Transmembrane helix</keyword>
<keyword evidence="2 10" id="KW-1003">Cell membrane</keyword>
<dbReference type="CDD" id="cd13123">
    <property type="entry name" value="MATE_MurJ_like"/>
    <property type="match status" value="1"/>
</dbReference>
<dbReference type="Proteomes" id="UP000217935">
    <property type="component" value="Chromosome"/>
</dbReference>
<dbReference type="EMBL" id="CP022196">
    <property type="protein sequence ID" value="ATG47855.1"/>
    <property type="molecule type" value="Genomic_DNA"/>
</dbReference>
<proteinExistence type="inferred from homology"/>
<comment type="pathway">
    <text evidence="10">Cell wall biogenesis; peptidoglycan biosynthesis.</text>
</comment>
<feature type="transmembrane region" description="Helical" evidence="10">
    <location>
        <begin position="7"/>
        <end position="25"/>
    </location>
</feature>
<keyword evidence="10 11" id="KW-0961">Cell wall biogenesis/degradation</keyword>
<feature type="transmembrane region" description="Helical" evidence="10">
    <location>
        <begin position="270"/>
        <end position="289"/>
    </location>
</feature>
<feature type="transmembrane region" description="Helical" evidence="10">
    <location>
        <begin position="310"/>
        <end position="328"/>
    </location>
</feature>
<keyword evidence="4 10" id="KW-0133">Cell shape</keyword>
<keyword evidence="10" id="KW-0997">Cell inner membrane</keyword>
<feature type="transmembrane region" description="Helical" evidence="10">
    <location>
        <begin position="449"/>
        <end position="471"/>
    </location>
</feature>
<dbReference type="UniPathway" id="UPA00219"/>
<gene>
    <name evidence="12" type="primary">mviN</name>
    <name evidence="10" type="synonym">murJ</name>
    <name evidence="12" type="ORF">CEW89_09940</name>
</gene>
<accession>A0A291GCC8</accession>
<sequence length="513" mass="54448">MKPIRLVRGFVTVGGWTLLSRVLGFVRDALIAAYLGAGPAAEAFVVAFSLPNMFRRFFAEGTLNVAFVPLFAKKVEAEEDAKAFAENTLSVLTTALIVLTLLATLFMPALVTAMAAGFIGDGRFDMAVDFGRIAFPYVLFISMGALFSGMLNATGRFAAAAAAPVLLNVVLSVAMVGAAKFGLPVDRALIWAVPVAGAAQLAVVWSAAAKIGFNLRPRLPRMTPELKRLLILAGPAALAGGVVQINLLIGRQVASFSQDGALQYLNLADRLYQLPLGVVAIAIGIVLLPDLSRRLQAGDHAGARHAYNRAFEFALLLTVPAAIALIVIPEPLISFLFQRGAFTPEDAHKTALAVMIYGLGLPAFVMQKVLQPLYFAREDTKTPFRFALYAMVINAVVAIGLSFVIGYLAAAVATTLAAWGMVALLWFGKKSMGDEVHADARLIRRAPRILIASLLMGALLWGSEIGLSPVFELSRGLGTLLLVAIGIVGYFGIAHVIGATRFAELKGSVKRGG</sequence>
<dbReference type="PANTHER" id="PTHR47019">
    <property type="entry name" value="LIPID II FLIPPASE MURJ"/>
    <property type="match status" value="1"/>
</dbReference>
<feature type="transmembrane region" description="Helical" evidence="10">
    <location>
        <begin position="189"/>
        <end position="208"/>
    </location>
</feature>
<evidence type="ECO:0000256" key="10">
    <source>
        <dbReference type="HAMAP-Rule" id="MF_02078"/>
    </source>
</evidence>
<feature type="transmembrane region" description="Helical" evidence="10">
    <location>
        <begin position="134"/>
        <end position="153"/>
    </location>
</feature>
<dbReference type="PIRSF" id="PIRSF002869">
    <property type="entry name" value="MviN"/>
    <property type="match status" value="1"/>
</dbReference>
<keyword evidence="7 10" id="KW-0472">Membrane</keyword>
<name>A0A291GCC8_9RHOB</name>
<evidence type="ECO:0000256" key="2">
    <source>
        <dbReference type="ARBA" id="ARBA00022475"/>
    </source>
</evidence>
<dbReference type="GO" id="GO:0034204">
    <property type="term" value="P:lipid translocation"/>
    <property type="evidence" value="ECO:0007669"/>
    <property type="project" value="TreeGrafter"/>
</dbReference>
<feature type="transmembrane region" description="Helical" evidence="10">
    <location>
        <begin position="31"/>
        <end position="50"/>
    </location>
</feature>
<keyword evidence="13" id="KW-1185">Reference proteome</keyword>
<dbReference type="HAMAP" id="MF_02078">
    <property type="entry name" value="MurJ_MviN"/>
    <property type="match status" value="1"/>
</dbReference>
<dbReference type="InterPro" id="IPR004268">
    <property type="entry name" value="MurJ"/>
</dbReference>
<organism evidence="12 13">
    <name type="scientific">Celeribacter ethanolicus</name>
    <dbReference type="NCBI Taxonomy" id="1758178"/>
    <lineage>
        <taxon>Bacteria</taxon>
        <taxon>Pseudomonadati</taxon>
        <taxon>Pseudomonadota</taxon>
        <taxon>Alphaproteobacteria</taxon>
        <taxon>Rhodobacterales</taxon>
        <taxon>Roseobacteraceae</taxon>
        <taxon>Celeribacter</taxon>
    </lineage>
</organism>
<feature type="transmembrane region" description="Helical" evidence="10">
    <location>
        <begin position="229"/>
        <end position="250"/>
    </location>
</feature>
<dbReference type="GO" id="GO:0005886">
    <property type="term" value="C:plasma membrane"/>
    <property type="evidence" value="ECO:0007669"/>
    <property type="project" value="UniProtKB-SubCell"/>
</dbReference>
<comment type="function">
    <text evidence="8 10 11">Involved in peptidoglycan biosynthesis. Transports lipid-linked peptidoglycan precursors from the inner to the outer leaflet of the cytoplasmic membrane.</text>
</comment>
<comment type="subcellular location">
    <subcellularLocation>
        <location evidence="10">Cell inner membrane</location>
        <topology evidence="10">Multi-pass membrane protein</topology>
    </subcellularLocation>
    <subcellularLocation>
        <location evidence="1">Cell membrane</location>
        <topology evidence="1">Multi-pass membrane protein</topology>
    </subcellularLocation>
</comment>
<dbReference type="STRING" id="1758178.GCA_001550095_03365"/>
<evidence type="ECO:0000256" key="1">
    <source>
        <dbReference type="ARBA" id="ARBA00004651"/>
    </source>
</evidence>
<dbReference type="PANTHER" id="PTHR47019:SF1">
    <property type="entry name" value="LIPID II FLIPPASE MURJ"/>
    <property type="match status" value="1"/>
</dbReference>
<reference evidence="12 13" key="1">
    <citation type="submission" date="2017-06" db="EMBL/GenBank/DDBJ databases">
        <title>Celeribacter sp. TSPH2 complete genome sequence.</title>
        <authorList>
            <person name="Woo J.-H."/>
            <person name="Kim H.-S."/>
        </authorList>
    </citation>
    <scope>NUCLEOTIDE SEQUENCE [LARGE SCALE GENOMIC DNA]</scope>
    <source>
        <strain evidence="12 13">TSPH2</strain>
    </source>
</reference>
<evidence type="ECO:0000256" key="5">
    <source>
        <dbReference type="ARBA" id="ARBA00022984"/>
    </source>
</evidence>
<dbReference type="RefSeq" id="WP_096805806.1">
    <property type="nucleotide sequence ID" value="NZ_CP022196.1"/>
</dbReference>
<evidence type="ECO:0000256" key="9">
    <source>
        <dbReference type="ARBA" id="ARBA00061532"/>
    </source>
</evidence>
<dbReference type="PRINTS" id="PR01806">
    <property type="entry name" value="VIRFACTRMVIN"/>
</dbReference>
<dbReference type="GO" id="GO:0015648">
    <property type="term" value="F:lipid-linked peptidoglycan transporter activity"/>
    <property type="evidence" value="ECO:0007669"/>
    <property type="project" value="UniProtKB-UniRule"/>
</dbReference>
<evidence type="ECO:0000256" key="8">
    <source>
        <dbReference type="ARBA" id="ARBA00060041"/>
    </source>
</evidence>
<dbReference type="AlphaFoldDB" id="A0A291GCC8"/>
<dbReference type="InterPro" id="IPR051050">
    <property type="entry name" value="Lipid_II_flippase_MurJ/MviN"/>
</dbReference>
<dbReference type="NCBIfam" id="TIGR01695">
    <property type="entry name" value="murJ_mviN"/>
    <property type="match status" value="1"/>
</dbReference>
<dbReference type="GO" id="GO:0071555">
    <property type="term" value="P:cell wall organization"/>
    <property type="evidence" value="ECO:0007669"/>
    <property type="project" value="UniProtKB-UniRule"/>
</dbReference>
<dbReference type="GO" id="GO:0009252">
    <property type="term" value="P:peptidoglycan biosynthetic process"/>
    <property type="evidence" value="ECO:0007669"/>
    <property type="project" value="UniProtKB-UniRule"/>
</dbReference>
<feature type="transmembrane region" description="Helical" evidence="10">
    <location>
        <begin position="165"/>
        <end position="183"/>
    </location>
</feature>
<keyword evidence="10 11" id="KW-0813">Transport</keyword>
<dbReference type="OrthoDB" id="9816572at2"/>
<evidence type="ECO:0000313" key="12">
    <source>
        <dbReference type="EMBL" id="ATG47855.1"/>
    </source>
</evidence>
<evidence type="ECO:0000313" key="13">
    <source>
        <dbReference type="Proteomes" id="UP000217935"/>
    </source>
</evidence>